<evidence type="ECO:0000259" key="2">
    <source>
        <dbReference type="PROSITE" id="PS50995"/>
    </source>
</evidence>
<evidence type="ECO:0000313" key="3">
    <source>
        <dbReference type="EMBL" id="ADX48033.1"/>
    </source>
</evidence>
<dbReference type="PROSITE" id="PS50995">
    <property type="entry name" value="HTH_MARR_2"/>
    <property type="match status" value="1"/>
</dbReference>
<feature type="compositionally biased region" description="Low complexity" evidence="1">
    <location>
        <begin position="8"/>
        <end position="29"/>
    </location>
</feature>
<keyword evidence="4" id="KW-1185">Reference proteome</keyword>
<dbReference type="EMBL" id="CP002521">
    <property type="protein sequence ID" value="ADX48033.1"/>
    <property type="molecule type" value="Genomic_DNA"/>
</dbReference>
<dbReference type="GO" id="GO:0003700">
    <property type="term" value="F:DNA-binding transcription factor activity"/>
    <property type="evidence" value="ECO:0007669"/>
    <property type="project" value="InterPro"/>
</dbReference>
<dbReference type="SMART" id="SM00347">
    <property type="entry name" value="HTH_MARR"/>
    <property type="match status" value="1"/>
</dbReference>
<dbReference type="PANTHER" id="PTHR33164">
    <property type="entry name" value="TRANSCRIPTIONAL REGULATOR, MARR FAMILY"/>
    <property type="match status" value="1"/>
</dbReference>
<gene>
    <name evidence="3" type="ordered locus">Acav_4144</name>
</gene>
<dbReference type="SUPFAM" id="SSF46785">
    <property type="entry name" value="Winged helix' DNA-binding domain"/>
    <property type="match status" value="1"/>
</dbReference>
<dbReference type="InterPro" id="IPR036388">
    <property type="entry name" value="WH-like_DNA-bd_sf"/>
</dbReference>
<evidence type="ECO:0000256" key="1">
    <source>
        <dbReference type="SAM" id="MobiDB-lite"/>
    </source>
</evidence>
<dbReference type="InterPro" id="IPR036390">
    <property type="entry name" value="WH_DNA-bd_sf"/>
</dbReference>
<dbReference type="HOGENOM" id="CLU_083287_8_2_4"/>
<proteinExistence type="predicted"/>
<accession>F0Q577</accession>
<evidence type="ECO:0000313" key="4">
    <source>
        <dbReference type="Proteomes" id="UP000002482"/>
    </source>
</evidence>
<organism evidence="3 4">
    <name type="scientific">Paracidovorax avenae (strain ATCC 19860 / DSM 7227 / CCUG 15838 / JCM 20985 / LMG 2117 / NCPPB 1011)</name>
    <name type="common">Acidovorax avenae</name>
    <dbReference type="NCBI Taxonomy" id="643561"/>
    <lineage>
        <taxon>Bacteria</taxon>
        <taxon>Pseudomonadati</taxon>
        <taxon>Pseudomonadota</taxon>
        <taxon>Betaproteobacteria</taxon>
        <taxon>Burkholderiales</taxon>
        <taxon>Comamonadaceae</taxon>
        <taxon>Paracidovorax</taxon>
    </lineage>
</organism>
<name>F0Q577_PARA1</name>
<dbReference type="GO" id="GO:0006950">
    <property type="term" value="P:response to stress"/>
    <property type="evidence" value="ECO:0007669"/>
    <property type="project" value="TreeGrafter"/>
</dbReference>
<dbReference type="KEGG" id="aaa:Acav_4144"/>
<dbReference type="AlphaFoldDB" id="F0Q577"/>
<dbReference type="Gene3D" id="1.10.10.10">
    <property type="entry name" value="Winged helix-like DNA-binding domain superfamily/Winged helix DNA-binding domain"/>
    <property type="match status" value="1"/>
</dbReference>
<protein>
    <submittedName>
        <fullName evidence="3">Regulatory protein MarR</fullName>
    </submittedName>
</protein>
<dbReference type="Proteomes" id="UP000002482">
    <property type="component" value="Chromosome"/>
</dbReference>
<dbReference type="InterPro" id="IPR000835">
    <property type="entry name" value="HTH_MarR-typ"/>
</dbReference>
<feature type="domain" description="HTH marR-type" evidence="2">
    <location>
        <begin position="45"/>
        <end position="177"/>
    </location>
</feature>
<reference evidence="3" key="1">
    <citation type="submission" date="2011-02" db="EMBL/GenBank/DDBJ databases">
        <title>Complete sequence of Acidovorax avenae subsp. avenae ATCC 19860.</title>
        <authorList>
            <consortium name="US DOE Joint Genome Institute"/>
            <person name="Lucas S."/>
            <person name="Copeland A."/>
            <person name="Lapidus A."/>
            <person name="Cheng J.-F."/>
            <person name="Goodwin L."/>
            <person name="Pitluck S."/>
            <person name="Chertkov O."/>
            <person name="Held B."/>
            <person name="Detter J.C."/>
            <person name="Han C."/>
            <person name="Tapia R."/>
            <person name="Land M."/>
            <person name="Hauser L."/>
            <person name="Kyrpides N."/>
            <person name="Ivanova N."/>
            <person name="Ovchinnikova G."/>
            <person name="Pagani I."/>
            <person name="Gordon S."/>
            <person name="Woyke T."/>
        </authorList>
    </citation>
    <scope>NUCLEOTIDE SEQUENCE</scope>
    <source>
        <strain evidence="3">ATCC 19860</strain>
    </source>
</reference>
<dbReference type="PANTHER" id="PTHR33164:SF43">
    <property type="entry name" value="HTH-TYPE TRANSCRIPTIONAL REPRESSOR YETL"/>
    <property type="match status" value="1"/>
</dbReference>
<dbReference type="PRINTS" id="PR00598">
    <property type="entry name" value="HTHMARR"/>
</dbReference>
<feature type="region of interest" description="Disordered" evidence="1">
    <location>
        <begin position="1"/>
        <end position="29"/>
    </location>
</feature>
<dbReference type="Pfam" id="PF01047">
    <property type="entry name" value="MarR"/>
    <property type="match status" value="1"/>
</dbReference>
<sequence>MATRKKTPATAKTAASKAPRRAVAAPAEATESIANAGKEVRHDLERAIPYLLARAGSRMGQSFSRELRQFELSLTDWRVCVALHHQPHQRLSDLALHTSTEPSTLSRVVDALLQRGLVVRDRSGEDARALALSLTPAGHELTLRIIPLAQLYERVSLGGLTHAQAESLRDMLRLLYDNLAALDRE</sequence>
<dbReference type="InterPro" id="IPR039422">
    <property type="entry name" value="MarR/SlyA-like"/>
</dbReference>